<protein>
    <submittedName>
        <fullName evidence="2">Competence protein ComC</fullName>
    </submittedName>
</protein>
<dbReference type="AlphaFoldDB" id="A0AAQ0KC17"/>
<name>A0AAQ0KC17_HAEPA</name>
<proteinExistence type="predicted"/>
<gene>
    <name evidence="2" type="ORF">DPV95_08510</name>
</gene>
<evidence type="ECO:0000313" key="2">
    <source>
        <dbReference type="EMBL" id="RDE83365.1"/>
    </source>
</evidence>
<reference evidence="2 3" key="1">
    <citation type="submission" date="2018-05" db="EMBL/GenBank/DDBJ databases">
        <title>Draft Genome Sequences for a Diverse set of 7 Haemophilus Species.</title>
        <authorList>
            <person name="Nichols M."/>
            <person name="Topaz N."/>
            <person name="Wang X."/>
            <person name="Wang X."/>
            <person name="Boxrud D."/>
        </authorList>
    </citation>
    <scope>NUCLEOTIDE SEQUENCE [LARGE SCALE GENOMIC DNA]</scope>
    <source>
        <strain evidence="2 3">C2006002596</strain>
    </source>
</reference>
<accession>A0AAQ0KC17</accession>
<sequence length="180" mass="21030">MKNLIDEIVQKTAQGWLGKWLRLSQMVHAIFWLSALSAVIFLPVFRYVENSNERHRLDAELSLQQQEWEKQEKILQTLRQKSDSRQLSPELANSVLPINQHVQALLNGRLQALDLRWDFSQHTLLHLSLQGYFADLQQFLTALLRDIPKLSLTQLNIEKLDEEENASITCELIFQLNKDK</sequence>
<keyword evidence="1" id="KW-0812">Transmembrane</keyword>
<dbReference type="EMBL" id="QEPT01000007">
    <property type="protein sequence ID" value="RDE83365.1"/>
    <property type="molecule type" value="Genomic_DNA"/>
</dbReference>
<evidence type="ECO:0000313" key="3">
    <source>
        <dbReference type="Proteomes" id="UP000253823"/>
    </source>
</evidence>
<keyword evidence="1" id="KW-1133">Transmembrane helix</keyword>
<comment type="caution">
    <text evidence="2">The sequence shown here is derived from an EMBL/GenBank/DDBJ whole genome shotgun (WGS) entry which is preliminary data.</text>
</comment>
<organism evidence="2 3">
    <name type="scientific">Haemophilus parainfluenzae</name>
    <dbReference type="NCBI Taxonomy" id="729"/>
    <lineage>
        <taxon>Bacteria</taxon>
        <taxon>Pseudomonadati</taxon>
        <taxon>Pseudomonadota</taxon>
        <taxon>Gammaproteobacteria</taxon>
        <taxon>Pasteurellales</taxon>
        <taxon>Pasteurellaceae</taxon>
        <taxon>Haemophilus</taxon>
    </lineage>
</organism>
<keyword evidence="1" id="KW-0472">Membrane</keyword>
<dbReference type="Proteomes" id="UP000253823">
    <property type="component" value="Unassembled WGS sequence"/>
</dbReference>
<feature type="transmembrane region" description="Helical" evidence="1">
    <location>
        <begin position="29"/>
        <end position="48"/>
    </location>
</feature>
<evidence type="ECO:0000256" key="1">
    <source>
        <dbReference type="SAM" id="Phobius"/>
    </source>
</evidence>
<dbReference type="RefSeq" id="WP_111406947.1">
    <property type="nucleotide sequence ID" value="NZ_QEPT01000007.1"/>
</dbReference>